<comment type="subcellular location">
    <subcellularLocation>
        <location evidence="1 7">Cell outer membrane</location>
        <topology evidence="1 7">Multi-pass membrane protein</topology>
    </subcellularLocation>
</comment>
<evidence type="ECO:0000256" key="8">
    <source>
        <dbReference type="SAM" id="MobiDB-lite"/>
    </source>
</evidence>
<feature type="region of interest" description="Disordered" evidence="8">
    <location>
        <begin position="812"/>
        <end position="833"/>
    </location>
</feature>
<dbReference type="Pfam" id="PF13620">
    <property type="entry name" value="CarboxypepD_reg"/>
    <property type="match status" value="1"/>
</dbReference>
<evidence type="ECO:0000256" key="1">
    <source>
        <dbReference type="ARBA" id="ARBA00004571"/>
    </source>
</evidence>
<dbReference type="PROSITE" id="PS52016">
    <property type="entry name" value="TONB_DEPENDENT_REC_3"/>
    <property type="match status" value="1"/>
</dbReference>
<accession>A0A953HTD0</accession>
<evidence type="ECO:0000259" key="11">
    <source>
        <dbReference type="Pfam" id="PF14905"/>
    </source>
</evidence>
<dbReference type="Gene3D" id="2.40.170.20">
    <property type="entry name" value="TonB-dependent receptor, beta-barrel domain"/>
    <property type="match status" value="1"/>
</dbReference>
<dbReference type="InterPro" id="IPR008969">
    <property type="entry name" value="CarboxyPept-like_regulatory"/>
</dbReference>
<dbReference type="InterPro" id="IPR039426">
    <property type="entry name" value="TonB-dep_rcpt-like"/>
</dbReference>
<comment type="similarity">
    <text evidence="7">Belongs to the TonB-dependent receptor family.</text>
</comment>
<dbReference type="RefSeq" id="WP_222579047.1">
    <property type="nucleotide sequence ID" value="NZ_JAHVHU010000005.1"/>
</dbReference>
<evidence type="ECO:0000256" key="5">
    <source>
        <dbReference type="ARBA" id="ARBA00023136"/>
    </source>
</evidence>
<dbReference type="SUPFAM" id="SSF49464">
    <property type="entry name" value="Carboxypeptidase regulatory domain-like"/>
    <property type="match status" value="1"/>
</dbReference>
<name>A0A953HTD0_9BACT</name>
<dbReference type="EMBL" id="JAHVHU010000005">
    <property type="protein sequence ID" value="MBY5957528.1"/>
    <property type="molecule type" value="Genomic_DNA"/>
</dbReference>
<dbReference type="InterPro" id="IPR037066">
    <property type="entry name" value="Plug_dom_sf"/>
</dbReference>
<keyword evidence="6 7" id="KW-0998">Cell outer membrane</keyword>
<feature type="signal peptide" evidence="9">
    <location>
        <begin position="1"/>
        <end position="20"/>
    </location>
</feature>
<keyword evidence="9" id="KW-0732">Signal</keyword>
<dbReference type="Gene3D" id="2.60.40.1120">
    <property type="entry name" value="Carboxypeptidase-like, regulatory domain"/>
    <property type="match status" value="1"/>
</dbReference>
<feature type="chain" id="PRO_5037695841" evidence="9">
    <location>
        <begin position="21"/>
        <end position="833"/>
    </location>
</feature>
<sequence>MNKAAFSCFLLLFISTFALAQYPGAGGASSGSNIVGKITGQIIDSASQTPVEFATIALRRSGFDKDIDGTISDENGNFVVPNIKPGTYDVSISFIGYTPRKVTDIELTLKSPDADLGTIQLQTDQVLLETVKVEGQKALVENKVDRLVYNAENDVSVKGGDAADVLRKVPMLNVDMNGNVSLRGSQNLKILINGKPSGIFSGSIADALKMIPADEISKVEVITTPSAKYDGEGSGGIINIITKESKVQGMSGNVNATLGTRQNRAAFNISGVKQRFGINGGGGAFFSWPQQGKNMFLRKDETPSGTRILQQDGVNTSSRIGFRGKLGAFYDFNAFNSINSTISFRGFTSDRDGELESMFVDPVNDLVENYKRFNEGTNLRSGFDWTSDYTKKFDTEGHELVFAFQLNGDLSKDDKVIERLGADVSKNYKEKNKNDGDNFESTFQIDYTKPFSEAIKLETGAKGVFRNIDSKYDFRIFNLDENQYIVDPERTDEFLYGQNVYAGYASMNLNFWETWSAVVGARYEGTNIDGEFIDGSGAFDQSYGNFLPTVILSKKIKFNTIKASYTERIQRPSLFYINPYRNQEDRKIITEGNPYLSPELTSQYELGYSTFIKGTVINFSTYYKRTRDIISSYLRINDQGVSVNTFENVGKTDVYGANLFTSFSIRNNLTLRGNLDINQHHVVEASEELNVEDAYSNWITRMFVSATYNFGKGWKAEGFMFGNSQRWSIQGRLPSFSMMSFGVQKEIFGERGTIGLTVTDLFNKSKSFRSELEGANFTQVSDFTIPFQSFGVSFSYRFGNLDFKQQNRQSVIKNDDVKGGDSGQQGGDQGGQF</sequence>
<evidence type="ECO:0000256" key="7">
    <source>
        <dbReference type="PROSITE-ProRule" id="PRU01360"/>
    </source>
</evidence>
<dbReference type="InterPro" id="IPR012910">
    <property type="entry name" value="Plug_dom"/>
</dbReference>
<dbReference type="AlphaFoldDB" id="A0A953HTD0"/>
<dbReference type="Pfam" id="PF14905">
    <property type="entry name" value="OMP_b-brl_3"/>
    <property type="match status" value="1"/>
</dbReference>
<feature type="domain" description="Outer membrane protein beta-barrel" evidence="11">
    <location>
        <begin position="391"/>
        <end position="796"/>
    </location>
</feature>
<proteinExistence type="inferred from homology"/>
<keyword evidence="13" id="KW-1185">Reference proteome</keyword>
<dbReference type="Gene3D" id="2.170.130.10">
    <property type="entry name" value="TonB-dependent receptor, plug domain"/>
    <property type="match status" value="1"/>
</dbReference>
<dbReference type="GO" id="GO:0009279">
    <property type="term" value="C:cell outer membrane"/>
    <property type="evidence" value="ECO:0007669"/>
    <property type="project" value="UniProtKB-SubCell"/>
</dbReference>
<feature type="domain" description="TonB-dependent receptor plug" evidence="10">
    <location>
        <begin position="154"/>
        <end position="237"/>
    </location>
</feature>
<reference evidence="12" key="1">
    <citation type="submission" date="2021-06" db="EMBL/GenBank/DDBJ databases">
        <title>44 bacteria genomes isolated from Dapeng, Shenzhen.</title>
        <authorList>
            <person name="Zheng W."/>
            <person name="Yu S."/>
            <person name="Huang Y."/>
        </authorList>
    </citation>
    <scope>NUCLEOTIDE SEQUENCE</scope>
    <source>
        <strain evidence="12">DP5N28-2</strain>
    </source>
</reference>
<dbReference type="InterPro" id="IPR041700">
    <property type="entry name" value="OMP_b-brl_3"/>
</dbReference>
<evidence type="ECO:0000256" key="3">
    <source>
        <dbReference type="ARBA" id="ARBA00022452"/>
    </source>
</evidence>
<dbReference type="PANTHER" id="PTHR40980:SF4">
    <property type="entry name" value="TONB-DEPENDENT RECEPTOR-LIKE BETA-BARREL DOMAIN-CONTAINING PROTEIN"/>
    <property type="match status" value="1"/>
</dbReference>
<dbReference type="InterPro" id="IPR036942">
    <property type="entry name" value="Beta-barrel_TonB_sf"/>
</dbReference>
<keyword evidence="4 7" id="KW-0812">Transmembrane</keyword>
<evidence type="ECO:0000259" key="10">
    <source>
        <dbReference type="Pfam" id="PF07715"/>
    </source>
</evidence>
<feature type="compositionally biased region" description="Gly residues" evidence="8">
    <location>
        <begin position="820"/>
        <end position="833"/>
    </location>
</feature>
<dbReference type="SUPFAM" id="SSF56935">
    <property type="entry name" value="Porins"/>
    <property type="match status" value="1"/>
</dbReference>
<dbReference type="Pfam" id="PF07715">
    <property type="entry name" value="Plug"/>
    <property type="match status" value="1"/>
</dbReference>
<dbReference type="PANTHER" id="PTHR40980">
    <property type="entry name" value="PLUG DOMAIN-CONTAINING PROTEIN"/>
    <property type="match status" value="1"/>
</dbReference>
<evidence type="ECO:0000256" key="6">
    <source>
        <dbReference type="ARBA" id="ARBA00023237"/>
    </source>
</evidence>
<protein>
    <submittedName>
        <fullName evidence="12">TonB-dependent receptor</fullName>
    </submittedName>
</protein>
<evidence type="ECO:0000313" key="13">
    <source>
        <dbReference type="Proteomes" id="UP000753961"/>
    </source>
</evidence>
<dbReference type="Proteomes" id="UP000753961">
    <property type="component" value="Unassembled WGS sequence"/>
</dbReference>
<gene>
    <name evidence="12" type="ORF">KUV50_05225</name>
</gene>
<evidence type="ECO:0000256" key="9">
    <source>
        <dbReference type="SAM" id="SignalP"/>
    </source>
</evidence>
<keyword evidence="3 7" id="KW-1134">Transmembrane beta strand</keyword>
<evidence type="ECO:0000256" key="2">
    <source>
        <dbReference type="ARBA" id="ARBA00022448"/>
    </source>
</evidence>
<keyword evidence="2 7" id="KW-0813">Transport</keyword>
<comment type="caution">
    <text evidence="12">The sequence shown here is derived from an EMBL/GenBank/DDBJ whole genome shotgun (WGS) entry which is preliminary data.</text>
</comment>
<keyword evidence="5 7" id="KW-0472">Membrane</keyword>
<evidence type="ECO:0000313" key="12">
    <source>
        <dbReference type="EMBL" id="MBY5957528.1"/>
    </source>
</evidence>
<evidence type="ECO:0000256" key="4">
    <source>
        <dbReference type="ARBA" id="ARBA00022692"/>
    </source>
</evidence>
<keyword evidence="12" id="KW-0675">Receptor</keyword>
<organism evidence="12 13">
    <name type="scientific">Membranihabitans marinus</name>
    <dbReference type="NCBI Taxonomy" id="1227546"/>
    <lineage>
        <taxon>Bacteria</taxon>
        <taxon>Pseudomonadati</taxon>
        <taxon>Bacteroidota</taxon>
        <taxon>Saprospiria</taxon>
        <taxon>Saprospirales</taxon>
        <taxon>Saprospiraceae</taxon>
        <taxon>Membranihabitans</taxon>
    </lineage>
</organism>